<dbReference type="InterPro" id="IPR045886">
    <property type="entry name" value="ThiF/MoeB/HesA"/>
</dbReference>
<dbReference type="EMBL" id="CP117812">
    <property type="protein sequence ID" value="WDE97627.1"/>
    <property type="molecule type" value="Genomic_DNA"/>
</dbReference>
<dbReference type="Pfam" id="PF00899">
    <property type="entry name" value="ThiF"/>
    <property type="match status" value="1"/>
</dbReference>
<protein>
    <submittedName>
        <fullName evidence="3">HesA/MoeB/ThiF family protein</fullName>
    </submittedName>
</protein>
<gene>
    <name evidence="3" type="ORF">PQO03_17510</name>
</gene>
<evidence type="ECO:0000313" key="4">
    <source>
        <dbReference type="Proteomes" id="UP001214250"/>
    </source>
</evidence>
<name>A0ABY7VV86_9BACT</name>
<keyword evidence="1" id="KW-0472">Membrane</keyword>
<dbReference type="CDD" id="cd00757">
    <property type="entry name" value="ThiF_MoeB_HesA_family"/>
    <property type="match status" value="1"/>
</dbReference>
<dbReference type="InterPro" id="IPR035985">
    <property type="entry name" value="Ubiquitin-activating_enz"/>
</dbReference>
<proteinExistence type="predicted"/>
<keyword evidence="1" id="KW-1133">Transmembrane helix</keyword>
<dbReference type="InterPro" id="IPR036873">
    <property type="entry name" value="Rhodanese-like_dom_sf"/>
</dbReference>
<sequence length="361" mass="40391">MLTEEEKLRYSRHLLLDGFGEKAQIKLKQSSVLLIGAGGLGCPVGLYLAAAGVGRITILDFDLVENSNLQRQIAFETNDLGLPKSEVLAAKMRQLNPYITVNSTSSEFDQENAPELMKDHDVLVDGSDNFSTRYLCNDVSFFAKKPLIFAAVSRFSGQISVFNQTAESPCYRCLFPQKPESDMSANCSEAGVLGALVGVLGTMQAVECLKVLSGVGESASGKFITYDMMTSQFNNFKLSKSKSCDLCGENASIKTLITQQEKCELELKSSINIDEFKEIYEREQFELLDIRENAEQELFPLPYSTRHIPLSELKQRLNELDSKKLYCTLCQYGERSRKAYLILKKNAIQSYYLNDGMDKLL</sequence>
<evidence type="ECO:0000313" key="3">
    <source>
        <dbReference type="EMBL" id="WDE97627.1"/>
    </source>
</evidence>
<feature type="transmembrane region" description="Helical" evidence="1">
    <location>
        <begin position="32"/>
        <end position="53"/>
    </location>
</feature>
<keyword evidence="1" id="KW-0812">Transmembrane</keyword>
<dbReference type="InterPro" id="IPR000594">
    <property type="entry name" value="ThiF_NAD_FAD-bd"/>
</dbReference>
<dbReference type="InterPro" id="IPR001763">
    <property type="entry name" value="Rhodanese-like_dom"/>
</dbReference>
<dbReference type="NCBIfam" id="NF004281">
    <property type="entry name" value="PRK05690.1"/>
    <property type="match status" value="1"/>
</dbReference>
<dbReference type="PROSITE" id="PS50206">
    <property type="entry name" value="RHODANESE_3"/>
    <property type="match status" value="1"/>
</dbReference>
<evidence type="ECO:0000256" key="1">
    <source>
        <dbReference type="SAM" id="Phobius"/>
    </source>
</evidence>
<feature type="domain" description="Rhodanese" evidence="2">
    <location>
        <begin position="281"/>
        <end position="361"/>
    </location>
</feature>
<reference evidence="3 4" key="1">
    <citation type="submission" date="2023-02" db="EMBL/GenBank/DDBJ databases">
        <title>Genome sequence of Lentisphaera profundi SAORIC-696.</title>
        <authorList>
            <person name="Kim e."/>
            <person name="Cho J.-C."/>
            <person name="Choi A."/>
            <person name="Kang I."/>
        </authorList>
    </citation>
    <scope>NUCLEOTIDE SEQUENCE [LARGE SCALE GENOMIC DNA]</scope>
    <source>
        <strain evidence="3 4">SAORIC-696</strain>
    </source>
</reference>
<keyword evidence="4" id="KW-1185">Reference proteome</keyword>
<dbReference type="RefSeq" id="WP_274152138.1">
    <property type="nucleotide sequence ID" value="NZ_CP117812.1"/>
</dbReference>
<dbReference type="PANTHER" id="PTHR10953:SF102">
    <property type="entry name" value="ADENYLYLTRANSFERASE AND SULFURTRANSFERASE MOCS3"/>
    <property type="match status" value="1"/>
</dbReference>
<organism evidence="3 4">
    <name type="scientific">Lentisphaera profundi</name>
    <dbReference type="NCBI Taxonomy" id="1658616"/>
    <lineage>
        <taxon>Bacteria</taxon>
        <taxon>Pseudomonadati</taxon>
        <taxon>Lentisphaerota</taxon>
        <taxon>Lentisphaeria</taxon>
        <taxon>Lentisphaerales</taxon>
        <taxon>Lentisphaeraceae</taxon>
        <taxon>Lentisphaera</taxon>
    </lineage>
</organism>
<evidence type="ECO:0000259" key="2">
    <source>
        <dbReference type="PROSITE" id="PS50206"/>
    </source>
</evidence>
<dbReference type="SUPFAM" id="SSF69572">
    <property type="entry name" value="Activating enzymes of the ubiquitin-like proteins"/>
    <property type="match status" value="1"/>
</dbReference>
<dbReference type="Proteomes" id="UP001214250">
    <property type="component" value="Chromosome 2"/>
</dbReference>
<dbReference type="CDD" id="cd00158">
    <property type="entry name" value="RHOD"/>
    <property type="match status" value="1"/>
</dbReference>
<dbReference type="Gene3D" id="3.40.250.10">
    <property type="entry name" value="Rhodanese-like domain"/>
    <property type="match status" value="1"/>
</dbReference>
<accession>A0ABY7VV86</accession>
<dbReference type="Gene3D" id="3.40.50.720">
    <property type="entry name" value="NAD(P)-binding Rossmann-like Domain"/>
    <property type="match status" value="1"/>
</dbReference>
<dbReference type="Pfam" id="PF00581">
    <property type="entry name" value="Rhodanese"/>
    <property type="match status" value="1"/>
</dbReference>
<dbReference type="PANTHER" id="PTHR10953">
    <property type="entry name" value="UBIQUITIN-ACTIVATING ENZYME E1"/>
    <property type="match status" value="1"/>
</dbReference>